<name>A0AAD0YLA7_CHRNA</name>
<evidence type="ECO:0000256" key="1">
    <source>
        <dbReference type="SAM" id="Phobius"/>
    </source>
</evidence>
<feature type="transmembrane region" description="Helical" evidence="1">
    <location>
        <begin position="109"/>
        <end position="128"/>
    </location>
</feature>
<feature type="transmembrane region" description="Helical" evidence="1">
    <location>
        <begin position="83"/>
        <end position="103"/>
    </location>
</feature>
<dbReference type="Proteomes" id="UP000278288">
    <property type="component" value="Chromosome"/>
</dbReference>
<evidence type="ECO:0000313" key="3">
    <source>
        <dbReference type="Proteomes" id="UP000278288"/>
    </source>
</evidence>
<accession>A0AAD0YLA7</accession>
<reference evidence="2 3" key="1">
    <citation type="submission" date="2018-11" db="EMBL/GenBank/DDBJ databases">
        <title>Proposal to divide the Flavobacteriaceae and reorganize its genera based on Amino Acid Identity values calculated from whole genome sequences.</title>
        <authorList>
            <person name="Nicholson A.C."/>
            <person name="Gulvik C.A."/>
            <person name="Whitney A.M."/>
            <person name="Humrighouse B.W."/>
            <person name="Bell M."/>
            <person name="Holmes B."/>
            <person name="Steigerwalt A.G."/>
            <person name="Villarma A."/>
            <person name="Sheth M."/>
            <person name="Batra D."/>
            <person name="Pryor J."/>
            <person name="Bernardet J.-F."/>
            <person name="Hugo C."/>
            <person name="Kampfer P."/>
            <person name="Newman J."/>
            <person name="McQuiston J.R."/>
        </authorList>
    </citation>
    <scope>NUCLEOTIDE SEQUENCE [LARGE SCALE GENOMIC DNA]</scope>
    <source>
        <strain evidence="2 3">G0041</strain>
    </source>
</reference>
<protein>
    <submittedName>
        <fullName evidence="2">Uncharacterized protein</fullName>
    </submittedName>
</protein>
<organism evidence="2 3">
    <name type="scientific">Chryseobacterium nakagawai</name>
    <dbReference type="NCBI Taxonomy" id="1241982"/>
    <lineage>
        <taxon>Bacteria</taxon>
        <taxon>Pseudomonadati</taxon>
        <taxon>Bacteroidota</taxon>
        <taxon>Flavobacteriia</taxon>
        <taxon>Flavobacteriales</taxon>
        <taxon>Weeksellaceae</taxon>
        <taxon>Chryseobacterium group</taxon>
        <taxon>Chryseobacterium</taxon>
    </lineage>
</organism>
<proteinExistence type="predicted"/>
<keyword evidence="1" id="KW-0812">Transmembrane</keyword>
<keyword evidence="1" id="KW-1133">Transmembrane helix</keyword>
<keyword evidence="3" id="KW-1185">Reference proteome</keyword>
<gene>
    <name evidence="2" type="ORF">EG343_04315</name>
</gene>
<dbReference type="EMBL" id="CP033923">
    <property type="protein sequence ID" value="AZA89903.1"/>
    <property type="molecule type" value="Genomic_DNA"/>
</dbReference>
<keyword evidence="1" id="KW-0472">Membrane</keyword>
<sequence>MFSYIFERAIKDEKTFKDVNDAVCNSLKERQMNDIHIQDNVIIGKDSLIKLDFSKRSPLIISPGKEYFIYNESAKTLIYKVEAFYLILFNLIYAGILFLILYFFAQHLIIELVIPSLFFIIITMVDYFQHQAAIDRISRKINEN</sequence>
<dbReference type="KEGG" id="cnk:EG343_04315"/>
<dbReference type="RefSeq" id="WP_123856324.1">
    <property type="nucleotide sequence ID" value="NZ_CP033923.1"/>
</dbReference>
<dbReference type="AlphaFoldDB" id="A0AAD0YLA7"/>
<evidence type="ECO:0000313" key="2">
    <source>
        <dbReference type="EMBL" id="AZA89903.1"/>
    </source>
</evidence>